<comment type="catalytic activity">
    <reaction evidence="5">
        <text>pseudouridine(1915) in 23S rRNA + S-adenosyl-L-methionine = N(3)-methylpseudouridine(1915) in 23S rRNA + S-adenosyl-L-homocysteine + H(+)</text>
        <dbReference type="Rhea" id="RHEA:42752"/>
        <dbReference type="Rhea" id="RHEA-COMP:10221"/>
        <dbReference type="Rhea" id="RHEA-COMP:10222"/>
        <dbReference type="ChEBI" id="CHEBI:15378"/>
        <dbReference type="ChEBI" id="CHEBI:57856"/>
        <dbReference type="ChEBI" id="CHEBI:59789"/>
        <dbReference type="ChEBI" id="CHEBI:65314"/>
        <dbReference type="ChEBI" id="CHEBI:74486"/>
        <dbReference type="EC" id="2.1.1.177"/>
    </reaction>
</comment>
<dbReference type="InterPro" id="IPR003742">
    <property type="entry name" value="RlmH-like"/>
</dbReference>
<evidence type="ECO:0000256" key="2">
    <source>
        <dbReference type="ARBA" id="ARBA00022679"/>
    </source>
</evidence>
<keyword evidence="3 5" id="KW-0949">S-adenosyl-L-methionine</keyword>
<comment type="function">
    <text evidence="5">Specifically methylates the pseudouridine at position 1915 (m3Psi1915) in 23S rRNA.</text>
</comment>
<evidence type="ECO:0000256" key="3">
    <source>
        <dbReference type="ARBA" id="ARBA00022691"/>
    </source>
</evidence>
<comment type="caution">
    <text evidence="6">The sequence shown here is derived from an EMBL/GenBank/DDBJ whole genome shotgun (WGS) entry which is preliminary data.</text>
</comment>
<dbReference type="EC" id="2.1.1.177" evidence="5"/>
<keyword evidence="5" id="KW-0698">rRNA processing</keyword>
<proteinExistence type="inferred from homology"/>
<dbReference type="PANTHER" id="PTHR33603:SF1">
    <property type="entry name" value="RIBOSOMAL RNA LARGE SUBUNIT METHYLTRANSFERASE H"/>
    <property type="match status" value="1"/>
</dbReference>
<keyword evidence="2 5" id="KW-0808">Transferase</keyword>
<dbReference type="CDD" id="cd18081">
    <property type="entry name" value="RlmH-like"/>
    <property type="match status" value="1"/>
</dbReference>
<keyword evidence="5" id="KW-0963">Cytoplasm</keyword>
<feature type="binding site" evidence="5">
    <location>
        <begin position="120"/>
        <end position="125"/>
    </location>
    <ligand>
        <name>S-adenosyl-L-methionine</name>
        <dbReference type="ChEBI" id="CHEBI:59789"/>
    </ligand>
</feature>
<protein>
    <recommendedName>
        <fullName evidence="5">Ribosomal RNA large subunit methyltransferase H</fullName>
        <ecNumber evidence="5">2.1.1.177</ecNumber>
    </recommendedName>
    <alternativeName>
        <fullName evidence="5">23S rRNA (pseudouridine1915-N3)-methyltransferase</fullName>
    </alternativeName>
    <alternativeName>
        <fullName evidence="5">23S rRNA m3Psi1915 methyltransferase</fullName>
    </alternativeName>
    <alternativeName>
        <fullName evidence="5">rRNA (pseudouridine-N3-)-methyltransferase RlmH</fullName>
    </alternativeName>
</protein>
<keyword evidence="7" id="KW-1185">Reference proteome</keyword>
<dbReference type="Pfam" id="PF02590">
    <property type="entry name" value="SPOUT_MTase"/>
    <property type="match status" value="1"/>
</dbReference>
<name>A0ABM8Q0N8_9BACT</name>
<evidence type="ECO:0000256" key="5">
    <source>
        <dbReference type="HAMAP-Rule" id="MF_00658"/>
    </source>
</evidence>
<dbReference type="GO" id="GO:0032259">
    <property type="term" value="P:methylation"/>
    <property type="evidence" value="ECO:0007669"/>
    <property type="project" value="UniProtKB-KW"/>
</dbReference>
<dbReference type="HAMAP" id="MF_00658">
    <property type="entry name" value="23SrRNA_methyltr_H"/>
    <property type="match status" value="1"/>
</dbReference>
<dbReference type="PIRSF" id="PIRSF004505">
    <property type="entry name" value="MT_bac"/>
    <property type="match status" value="1"/>
</dbReference>
<dbReference type="EMBL" id="CAJHOE010000001">
    <property type="protein sequence ID" value="CAD7286332.1"/>
    <property type="molecule type" value="Genomic_DNA"/>
</dbReference>
<dbReference type="GO" id="GO:0008168">
    <property type="term" value="F:methyltransferase activity"/>
    <property type="evidence" value="ECO:0007669"/>
    <property type="project" value="UniProtKB-KW"/>
</dbReference>
<evidence type="ECO:0000256" key="4">
    <source>
        <dbReference type="ARBA" id="ARBA00038303"/>
    </source>
</evidence>
<comment type="subcellular location">
    <subcellularLocation>
        <location evidence="5">Cytoplasm</location>
    </subcellularLocation>
</comment>
<dbReference type="RefSeq" id="WP_230055972.1">
    <property type="nucleotide sequence ID" value="NZ_CAJHOE010000001.1"/>
</dbReference>
<organism evidence="6 7">
    <name type="scientific">Campylobacter suis</name>
    <dbReference type="NCBI Taxonomy" id="2790657"/>
    <lineage>
        <taxon>Bacteria</taxon>
        <taxon>Pseudomonadati</taxon>
        <taxon>Campylobacterota</taxon>
        <taxon>Epsilonproteobacteria</taxon>
        <taxon>Campylobacterales</taxon>
        <taxon>Campylobacteraceae</taxon>
        <taxon>Campylobacter</taxon>
    </lineage>
</organism>
<dbReference type="Gene3D" id="3.40.1280.10">
    <property type="match status" value="1"/>
</dbReference>
<dbReference type="InterPro" id="IPR029028">
    <property type="entry name" value="Alpha/beta_knot_MTases"/>
</dbReference>
<dbReference type="SUPFAM" id="SSF75217">
    <property type="entry name" value="alpha/beta knot"/>
    <property type="match status" value="1"/>
</dbReference>
<evidence type="ECO:0000313" key="6">
    <source>
        <dbReference type="EMBL" id="CAD7286332.1"/>
    </source>
</evidence>
<keyword evidence="1 5" id="KW-0489">Methyltransferase</keyword>
<evidence type="ECO:0000313" key="7">
    <source>
        <dbReference type="Proteomes" id="UP000789359"/>
    </source>
</evidence>
<comment type="similarity">
    <text evidence="4 5">Belongs to the RNA methyltransferase RlmH family.</text>
</comment>
<dbReference type="Proteomes" id="UP000789359">
    <property type="component" value="Unassembled WGS sequence"/>
</dbReference>
<feature type="binding site" evidence="5">
    <location>
        <position position="101"/>
    </location>
    <ligand>
        <name>S-adenosyl-L-methionine</name>
        <dbReference type="ChEBI" id="CHEBI:59789"/>
    </ligand>
</feature>
<feature type="binding site" evidence="5">
    <location>
        <position position="74"/>
    </location>
    <ligand>
        <name>S-adenosyl-L-methionine</name>
        <dbReference type="ChEBI" id="CHEBI:59789"/>
    </ligand>
</feature>
<gene>
    <name evidence="5 6" type="primary">rlmH</name>
    <name evidence="6" type="ORF">LMG8286_00163</name>
</gene>
<reference evidence="6 7" key="1">
    <citation type="submission" date="2020-11" db="EMBL/GenBank/DDBJ databases">
        <authorList>
            <person name="Peeters C."/>
        </authorList>
    </citation>
    <scope>NUCLEOTIDE SEQUENCE [LARGE SCALE GENOMIC DNA]</scope>
    <source>
        <strain evidence="6 7">LMG 8286</strain>
    </source>
</reference>
<dbReference type="InterPro" id="IPR029026">
    <property type="entry name" value="tRNA_m1G_MTases_N"/>
</dbReference>
<accession>A0ABM8Q0N8</accession>
<comment type="subunit">
    <text evidence="5">Homodimer.</text>
</comment>
<evidence type="ECO:0000256" key="1">
    <source>
        <dbReference type="ARBA" id="ARBA00022603"/>
    </source>
</evidence>
<dbReference type="PANTHER" id="PTHR33603">
    <property type="entry name" value="METHYLTRANSFERASE"/>
    <property type="match status" value="1"/>
</dbReference>
<sequence length="152" mass="17176">MNINVFSIQKSSVDSFENEIKSYTKMSLKFANITDNTIFNDKIAKAQSASKDEALRAYDEIYEPKMKNGYNIVLDECGKALDSKEFAELFRKNANINFFIGGAYGLSENFKKKADKLVSLSALTMAHKIAKLVLFEQIFRGLCINAGHPYHK</sequence>